<accession>A0ABD1F7E8</accession>
<evidence type="ECO:0000256" key="8">
    <source>
        <dbReference type="ARBA" id="ARBA00022776"/>
    </source>
</evidence>
<dbReference type="Proteomes" id="UP001566132">
    <property type="component" value="Unassembled WGS sequence"/>
</dbReference>
<evidence type="ECO:0000256" key="3">
    <source>
        <dbReference type="ARBA" id="ARBA00009471"/>
    </source>
</evidence>
<comment type="caution">
    <text evidence="12">The sequence shown here is derived from an EMBL/GenBank/DDBJ whole genome shotgun (WGS) entry which is preliminary data.</text>
</comment>
<keyword evidence="6" id="KW-0963">Cytoplasm</keyword>
<dbReference type="InterPro" id="IPR022816">
    <property type="entry name" value="Condensin_barren_su2"/>
</dbReference>
<sequence>MTTSTPYLHQNTVSVQFNDEITPFGKRTASTEFEEEVNDDVERRKRRRSNHVRNSIANTPNRSSPINDSIKAMTESDLRSQLQIICKLNAENKINQKNVWSIRIIDLLRQMVKKENPDILTMAGNSLEVAAKVYGLRVDDIHAEALKLANAWARTFNNINQESDNVDIQYNDSDTEIPQAEKRKQKDKKRKVLSVDKKNIISEDPANFLAPLPRLPAASFSAKTDNSLSAIANLLTNKIRISPSGHKFLLGSDDKAWQWVSGTDASVNEEKDKKFPIKINPLKYSKLCSQLNDFQLNAWNETSEYDDLRTCLEEVTTDNQGFPVVELDGPVNDVFEQLESQDNDDEGDVIETNTVAQYVQNEIEEIVSFAPTERTNLEEMSSYSYNTVLHTQAGVIDRIWAGPSHWKFKAIKSRNPVYTGQEQVKQVSRKRTKRQDELDPLDFSQLKTAPPVQNTKKLANRKMLKFDQDLLPQLKPTIVKAMDCLKRATTMPSVSLNMKAKSEIKDKDSINDYNYNNPNDSNYCPDLPDNDDCEQNEEIREDSPHDFHGPEGLMSDNLVDMPEMVLEEHLAHFLPKAKRIDMKKLRSALWCVLTQKQEYDATAVPVLPTRFRQIYEQLPANLPDDQVKQLSVHVTFAALLHLCNEHLLKLYQHKDLNEIRIESG</sequence>
<evidence type="ECO:0000256" key="6">
    <source>
        <dbReference type="ARBA" id="ARBA00022490"/>
    </source>
</evidence>
<evidence type="ECO:0000256" key="5">
    <source>
        <dbReference type="ARBA" id="ARBA00022454"/>
    </source>
</evidence>
<keyword evidence="10" id="KW-0131">Cell cycle</keyword>
<feature type="compositionally biased region" description="Polar residues" evidence="11">
    <location>
        <begin position="52"/>
        <end position="67"/>
    </location>
</feature>
<evidence type="ECO:0000256" key="9">
    <source>
        <dbReference type="ARBA" id="ARBA00023067"/>
    </source>
</evidence>
<keyword evidence="5" id="KW-0158">Chromosome</keyword>
<name>A0ABD1F7E8_HYPHA</name>
<dbReference type="GO" id="GO:0005737">
    <property type="term" value="C:cytoplasm"/>
    <property type="evidence" value="ECO:0007669"/>
    <property type="project" value="UniProtKB-SubCell"/>
</dbReference>
<dbReference type="EMBL" id="JBDJPC010000002">
    <property type="protein sequence ID" value="KAL1513518.1"/>
    <property type="molecule type" value="Genomic_DNA"/>
</dbReference>
<keyword evidence="13" id="KW-1185">Reference proteome</keyword>
<dbReference type="Pfam" id="PF05786">
    <property type="entry name" value="Cnd2"/>
    <property type="match status" value="1"/>
</dbReference>
<dbReference type="PANTHER" id="PTHR13108:SF9">
    <property type="entry name" value="CONDENSIN COMPLEX SUBUNIT 2"/>
    <property type="match status" value="1"/>
</dbReference>
<keyword evidence="9" id="KW-0226">DNA condensation</keyword>
<evidence type="ECO:0000313" key="13">
    <source>
        <dbReference type="Proteomes" id="UP001566132"/>
    </source>
</evidence>
<reference evidence="12 13" key="1">
    <citation type="submission" date="2024-05" db="EMBL/GenBank/DDBJ databases">
        <title>Genetic variation in Jamaican populations of the coffee berry borer (Hypothenemus hampei).</title>
        <authorList>
            <person name="Errbii M."/>
            <person name="Myrie A."/>
        </authorList>
    </citation>
    <scope>NUCLEOTIDE SEQUENCE [LARGE SCALE GENOMIC DNA]</scope>
    <source>
        <strain evidence="12">JA-Hopewell-2020-01-JO</strain>
        <tissue evidence="12">Whole body</tissue>
    </source>
</reference>
<dbReference type="PANTHER" id="PTHR13108">
    <property type="entry name" value="CONDENSIN COMPLEX SUBUNIT 2"/>
    <property type="match status" value="1"/>
</dbReference>
<dbReference type="AlphaFoldDB" id="A0ABD1F7E8"/>
<evidence type="ECO:0000313" key="12">
    <source>
        <dbReference type="EMBL" id="KAL1513518.1"/>
    </source>
</evidence>
<evidence type="ECO:0000256" key="11">
    <source>
        <dbReference type="SAM" id="MobiDB-lite"/>
    </source>
</evidence>
<comment type="similarity">
    <text evidence="3">Belongs to the CND2 (condensin subunit 2) family.</text>
</comment>
<dbReference type="GO" id="GO:0005694">
    <property type="term" value="C:chromosome"/>
    <property type="evidence" value="ECO:0007669"/>
    <property type="project" value="UniProtKB-SubCell"/>
</dbReference>
<comment type="subcellular location">
    <subcellularLocation>
        <location evidence="1">Chromosome</location>
    </subcellularLocation>
    <subcellularLocation>
        <location evidence="2">Cytoplasm</location>
    </subcellularLocation>
</comment>
<keyword evidence="7" id="KW-0132">Cell division</keyword>
<dbReference type="GO" id="GO:0051301">
    <property type="term" value="P:cell division"/>
    <property type="evidence" value="ECO:0007669"/>
    <property type="project" value="UniProtKB-KW"/>
</dbReference>
<gene>
    <name evidence="12" type="ORF">ABEB36_002920</name>
</gene>
<evidence type="ECO:0000256" key="10">
    <source>
        <dbReference type="ARBA" id="ARBA00023306"/>
    </source>
</evidence>
<keyword evidence="8" id="KW-0498">Mitosis</keyword>
<evidence type="ECO:0000256" key="1">
    <source>
        <dbReference type="ARBA" id="ARBA00004286"/>
    </source>
</evidence>
<organism evidence="12 13">
    <name type="scientific">Hypothenemus hampei</name>
    <name type="common">Coffee berry borer</name>
    <dbReference type="NCBI Taxonomy" id="57062"/>
    <lineage>
        <taxon>Eukaryota</taxon>
        <taxon>Metazoa</taxon>
        <taxon>Ecdysozoa</taxon>
        <taxon>Arthropoda</taxon>
        <taxon>Hexapoda</taxon>
        <taxon>Insecta</taxon>
        <taxon>Pterygota</taxon>
        <taxon>Neoptera</taxon>
        <taxon>Endopterygota</taxon>
        <taxon>Coleoptera</taxon>
        <taxon>Polyphaga</taxon>
        <taxon>Cucujiformia</taxon>
        <taxon>Curculionidae</taxon>
        <taxon>Scolytinae</taxon>
        <taxon>Hypothenemus</taxon>
    </lineage>
</organism>
<protein>
    <recommendedName>
        <fullName evidence="4">Condensin complex subunit 2</fullName>
    </recommendedName>
</protein>
<evidence type="ECO:0000256" key="4">
    <source>
        <dbReference type="ARBA" id="ARBA00016065"/>
    </source>
</evidence>
<evidence type="ECO:0000256" key="7">
    <source>
        <dbReference type="ARBA" id="ARBA00022618"/>
    </source>
</evidence>
<feature type="region of interest" description="Disordered" evidence="11">
    <location>
        <begin position="32"/>
        <end position="67"/>
    </location>
</feature>
<evidence type="ECO:0000256" key="2">
    <source>
        <dbReference type="ARBA" id="ARBA00004496"/>
    </source>
</evidence>
<proteinExistence type="inferred from homology"/>
<dbReference type="GO" id="GO:0030261">
    <property type="term" value="P:chromosome condensation"/>
    <property type="evidence" value="ECO:0007669"/>
    <property type="project" value="UniProtKB-KW"/>
</dbReference>